<evidence type="ECO:0000313" key="2">
    <source>
        <dbReference type="Proteomes" id="UP001165393"/>
    </source>
</evidence>
<proteinExistence type="predicted"/>
<comment type="caution">
    <text evidence="1">The sequence shown here is derived from an EMBL/GenBank/DDBJ whole genome shotgun (WGS) entry which is preliminary data.</text>
</comment>
<sequence>MKARTLASSRYKALSDVFSDSLPQFGDALKNYKSQFINVNASVISLLNCDEHIHENKATERAFSRARSALKQWSENSLSGLWEISDSAHRFHPLVRQHLVSAKAHASDLIENPTHEMTLKNLAQNISNISQPIGAVIEHFQKSLNSTMLHQRVLTAELSELKSQLSIELLMEECDVLKSIQSFKTRIQNSAQVTQQIQLENSDSAVLGKISILEGHLQQEAPGIVICCSIGGAEYPIRLDSEHLLDQIEAIEDKVLAATPQMMQQTQWHILGDTYLNLINEISILQLYLNQCYELWLALENDMLEALEHIEHLTQRKGSRDYCKIFSYLLDALAEWDQAFEYCGSIHINLQFSHAPLNIGLSETRAIAAMNSHEVSHVSSQYITHQSRLNSIDVKTVSYLQDVTHLQK</sequence>
<protein>
    <submittedName>
        <fullName evidence="1">Uncharacterized protein</fullName>
    </submittedName>
</protein>
<accession>A0AA41W4H1</accession>
<gene>
    <name evidence="1" type="ORF">NAF29_03545</name>
</gene>
<evidence type="ECO:0000313" key="1">
    <source>
        <dbReference type="EMBL" id="MCM2678747.1"/>
    </source>
</evidence>
<name>A0AA41W4H1_9GAMM</name>
<organism evidence="1 2">
    <name type="scientific">Echinimonas agarilytica</name>
    <dbReference type="NCBI Taxonomy" id="1215918"/>
    <lineage>
        <taxon>Bacteria</taxon>
        <taxon>Pseudomonadati</taxon>
        <taxon>Pseudomonadota</taxon>
        <taxon>Gammaproteobacteria</taxon>
        <taxon>Alteromonadales</taxon>
        <taxon>Echinimonadaceae</taxon>
        <taxon>Echinimonas</taxon>
    </lineage>
</organism>
<dbReference type="RefSeq" id="WP_251260104.1">
    <property type="nucleotide sequence ID" value="NZ_JAMQGP010000001.1"/>
</dbReference>
<dbReference type="AlphaFoldDB" id="A0AA41W4H1"/>
<dbReference type="Proteomes" id="UP001165393">
    <property type="component" value="Unassembled WGS sequence"/>
</dbReference>
<keyword evidence="2" id="KW-1185">Reference proteome</keyword>
<reference evidence="1 2" key="1">
    <citation type="journal article" date="2013" name="Antonie Van Leeuwenhoek">
        <title>Echinimonas agarilytica gen. nov., sp. nov., a new gammaproteobacterium isolated from the sea urchin Strongylocentrotus intermedius.</title>
        <authorList>
            <person name="Nedashkovskaya O.I."/>
            <person name="Stenkova A.M."/>
            <person name="Zhukova N.V."/>
            <person name="Van Trappen S."/>
            <person name="Lee J.S."/>
            <person name="Kim S.B."/>
        </authorList>
    </citation>
    <scope>NUCLEOTIDE SEQUENCE [LARGE SCALE GENOMIC DNA]</scope>
    <source>
        <strain evidence="1 2">KMM 6351</strain>
    </source>
</reference>
<dbReference type="EMBL" id="JAMQGP010000001">
    <property type="protein sequence ID" value="MCM2678747.1"/>
    <property type="molecule type" value="Genomic_DNA"/>
</dbReference>